<accession>A0A3E2BJA0</accession>
<dbReference type="CDD" id="cd02116">
    <property type="entry name" value="ACT"/>
    <property type="match status" value="1"/>
</dbReference>
<dbReference type="PANTHER" id="PTHR40099">
    <property type="entry name" value="ACETOLACTATE SYNTHASE, SMALL SUBUNIT"/>
    <property type="match status" value="1"/>
</dbReference>
<evidence type="ECO:0000313" key="2">
    <source>
        <dbReference type="EMBL" id="RFT14764.1"/>
    </source>
</evidence>
<feature type="domain" description="ACT" evidence="1">
    <location>
        <begin position="9"/>
        <end position="83"/>
    </location>
</feature>
<comment type="caution">
    <text evidence="2">The sequence shown here is derived from an EMBL/GenBank/DDBJ whole genome shotgun (WGS) entry which is preliminary data.</text>
</comment>
<dbReference type="AlphaFoldDB" id="A0A3E2BJA0"/>
<dbReference type="PROSITE" id="PS51671">
    <property type="entry name" value="ACT"/>
    <property type="match status" value="1"/>
</dbReference>
<evidence type="ECO:0000259" key="1">
    <source>
        <dbReference type="PROSITE" id="PS51671"/>
    </source>
</evidence>
<evidence type="ECO:0000313" key="3">
    <source>
        <dbReference type="Proteomes" id="UP000257323"/>
    </source>
</evidence>
<dbReference type="InterPro" id="IPR045865">
    <property type="entry name" value="ACT-like_dom_sf"/>
</dbReference>
<dbReference type="Gene3D" id="3.30.2130.10">
    <property type="entry name" value="VC0802-like"/>
    <property type="match status" value="1"/>
</dbReference>
<organism evidence="2 3">
    <name type="scientific">Candidatus Saccharicenans subterraneus</name>
    <dbReference type="NCBI Taxonomy" id="2508984"/>
    <lineage>
        <taxon>Bacteria</taxon>
        <taxon>Candidatus Aminicenantota</taxon>
        <taxon>Candidatus Aminicenantia</taxon>
        <taxon>Candidatus Aminicenantales</taxon>
        <taxon>Candidatus Saccharicenantaceae</taxon>
        <taxon>Candidatus Saccharicenans</taxon>
    </lineage>
</organism>
<gene>
    <name evidence="2" type="ORF">OP8BY_2434</name>
</gene>
<dbReference type="InterPro" id="IPR002912">
    <property type="entry name" value="ACT_dom"/>
</dbReference>
<reference evidence="2 3" key="1">
    <citation type="submission" date="2018-08" db="EMBL/GenBank/DDBJ databases">
        <title>Genome analysis of the thermophilic bacterium of the candidate phylum Aminicenantes from deep subsurface aquifer revealed its physiology and ecological role.</title>
        <authorList>
            <person name="Kadnikov V.V."/>
            <person name="Mardanov A.V."/>
            <person name="Beletsky A.V."/>
            <person name="Karnachuk O.V."/>
            <person name="Ravin N.V."/>
        </authorList>
    </citation>
    <scope>NUCLEOTIDE SEQUENCE [LARGE SCALE GENOMIC DNA]</scope>
    <source>
        <strain evidence="2">BY38</strain>
    </source>
</reference>
<dbReference type="Proteomes" id="UP000257323">
    <property type="component" value="Unassembled WGS sequence"/>
</dbReference>
<dbReference type="EMBL" id="QUAH01000021">
    <property type="protein sequence ID" value="RFT14764.1"/>
    <property type="molecule type" value="Genomic_DNA"/>
</dbReference>
<dbReference type="InterPro" id="IPR045739">
    <property type="entry name" value="ACT_dom_pair"/>
</dbReference>
<sequence length="131" mass="14162">MNVVKEETELHVITPDEPGIFGRVLGTLANAGINLRAYCVFSEENRGHFRLITSDNKKAEAALKALRYKIKVTRVITVEVTDRIGVGAEIGALLGGAVIDIKYSYGSSAGAGRTLLVFKTSNNKKALKTLQ</sequence>
<dbReference type="PANTHER" id="PTHR40099:SF1">
    <property type="entry name" value="ACETOLACTATE SYNTHASE, SMALL SUBUNIT"/>
    <property type="match status" value="1"/>
</dbReference>
<dbReference type="SUPFAM" id="SSF55021">
    <property type="entry name" value="ACT-like"/>
    <property type="match status" value="1"/>
</dbReference>
<name>A0A3E2BJA0_9BACT</name>
<dbReference type="Pfam" id="PF19571">
    <property type="entry name" value="ACT_8"/>
    <property type="match status" value="1"/>
</dbReference>
<proteinExistence type="predicted"/>
<protein>
    <submittedName>
        <fullName evidence="2">Amino acid-binding ACT</fullName>
    </submittedName>
</protein>